<keyword evidence="4" id="KW-1185">Reference proteome</keyword>
<feature type="transmembrane region" description="Helical" evidence="1">
    <location>
        <begin position="35"/>
        <end position="55"/>
    </location>
</feature>
<evidence type="ECO:0000313" key="3">
    <source>
        <dbReference type="EMBL" id="SKA77890.1"/>
    </source>
</evidence>
<dbReference type="PANTHER" id="PTHR40448">
    <property type="entry name" value="TWO-COMPONENT SENSOR HISTIDINE KINASE"/>
    <property type="match status" value="1"/>
</dbReference>
<keyword evidence="1" id="KW-0472">Membrane</keyword>
<dbReference type="InterPro" id="IPR032834">
    <property type="entry name" value="NatK-like_C"/>
</dbReference>
<dbReference type="AlphaFoldDB" id="A0A1T4WKP4"/>
<organism evidence="3 4">
    <name type="scientific">Caloramator quimbayensis</name>
    <dbReference type="NCBI Taxonomy" id="1147123"/>
    <lineage>
        <taxon>Bacteria</taxon>
        <taxon>Bacillati</taxon>
        <taxon>Bacillota</taxon>
        <taxon>Clostridia</taxon>
        <taxon>Eubacteriales</taxon>
        <taxon>Clostridiaceae</taxon>
        <taxon>Caloramator</taxon>
    </lineage>
</organism>
<sequence length="438" mass="50472">MIQNISIYLKFAIAFFDALYMLVFVMVLNNLNYKFIRNVINFLVLGAVTFILYVIQERTSGIVHIIFFPIIQQFFLAITVKLSTKLTIVKSLLCVYSIAIIDILFGFFAFFIFSFFNLNAYQVVNSGVYILLSNIVIYIVKTILILVIKIHKDKVKMIFNIRTKNLIYMIIFVLLTVLVIMANVTIIFFYMKNSLELNMLIFLSAVYILYFCFNIIISMSFIKIEQKSQELEQQKFYNNAMSILLNDLRVIKHSYDNILASIKGFIIYKDWNGIEEYIDEIIQKQSNENISNTFMFQKIKSAGLAGLIMSKIENMKKLGINVKLIVNNDVNEINIKMSDLCDMLGILLDNAAEAASDSHEKYVNISVFKDEGVTTFTIENTSISKPDVNKMFEHGWSTKGEGRGLGLWILKNIAKKYKNVLLNTFIENNIVKQELIIS</sequence>
<dbReference type="InterPro" id="IPR036890">
    <property type="entry name" value="HATPase_C_sf"/>
</dbReference>
<evidence type="ECO:0000259" key="2">
    <source>
        <dbReference type="Pfam" id="PF14501"/>
    </source>
</evidence>
<evidence type="ECO:0000313" key="4">
    <source>
        <dbReference type="Proteomes" id="UP000190105"/>
    </source>
</evidence>
<keyword evidence="3" id="KW-0808">Transferase</keyword>
<dbReference type="SUPFAM" id="SSF55874">
    <property type="entry name" value="ATPase domain of HSP90 chaperone/DNA topoisomerase II/histidine kinase"/>
    <property type="match status" value="1"/>
</dbReference>
<dbReference type="STRING" id="1147123.SAMN05443428_10278"/>
<keyword evidence="1" id="KW-1133">Transmembrane helix</keyword>
<dbReference type="RefSeq" id="WP_179122151.1">
    <property type="nucleotide sequence ID" value="NZ_FUYH01000002.1"/>
</dbReference>
<keyword evidence="3" id="KW-0418">Kinase</keyword>
<feature type="domain" description="Sensor histidine kinase NatK-like C-terminal" evidence="2">
    <location>
        <begin position="336"/>
        <end position="437"/>
    </location>
</feature>
<dbReference type="PANTHER" id="PTHR40448:SF1">
    <property type="entry name" value="TWO-COMPONENT SENSOR HISTIDINE KINASE"/>
    <property type="match status" value="1"/>
</dbReference>
<gene>
    <name evidence="3" type="ORF">SAMN05443428_10278</name>
</gene>
<evidence type="ECO:0000256" key="1">
    <source>
        <dbReference type="SAM" id="Phobius"/>
    </source>
</evidence>
<feature type="transmembrane region" description="Helical" evidence="1">
    <location>
        <begin position="61"/>
        <end position="80"/>
    </location>
</feature>
<dbReference type="Pfam" id="PF14501">
    <property type="entry name" value="HATPase_c_5"/>
    <property type="match status" value="1"/>
</dbReference>
<proteinExistence type="predicted"/>
<dbReference type="Gene3D" id="3.30.565.10">
    <property type="entry name" value="Histidine kinase-like ATPase, C-terminal domain"/>
    <property type="match status" value="1"/>
</dbReference>
<dbReference type="Proteomes" id="UP000190105">
    <property type="component" value="Unassembled WGS sequence"/>
</dbReference>
<protein>
    <submittedName>
        <fullName evidence="3">Two-component system, AgrA family, sensor histidine kinase AgrC</fullName>
    </submittedName>
</protein>
<feature type="transmembrane region" description="Helical" evidence="1">
    <location>
        <begin position="6"/>
        <end position="28"/>
    </location>
</feature>
<reference evidence="4" key="1">
    <citation type="submission" date="2017-02" db="EMBL/GenBank/DDBJ databases">
        <authorList>
            <person name="Varghese N."/>
            <person name="Submissions S."/>
        </authorList>
    </citation>
    <scope>NUCLEOTIDE SEQUENCE [LARGE SCALE GENOMIC DNA]</scope>
    <source>
        <strain evidence="4">USBA 833</strain>
    </source>
</reference>
<dbReference type="EMBL" id="FUYH01000002">
    <property type="protein sequence ID" value="SKA77890.1"/>
    <property type="molecule type" value="Genomic_DNA"/>
</dbReference>
<name>A0A1T4WKP4_9CLOT</name>
<feature type="transmembrane region" description="Helical" evidence="1">
    <location>
        <begin position="168"/>
        <end position="191"/>
    </location>
</feature>
<dbReference type="GO" id="GO:0016301">
    <property type="term" value="F:kinase activity"/>
    <property type="evidence" value="ECO:0007669"/>
    <property type="project" value="UniProtKB-KW"/>
</dbReference>
<feature type="transmembrane region" description="Helical" evidence="1">
    <location>
        <begin position="128"/>
        <end position="148"/>
    </location>
</feature>
<dbReference type="GO" id="GO:0042802">
    <property type="term" value="F:identical protein binding"/>
    <property type="evidence" value="ECO:0007669"/>
    <property type="project" value="TreeGrafter"/>
</dbReference>
<keyword evidence="1" id="KW-0812">Transmembrane</keyword>
<accession>A0A1T4WKP4</accession>
<feature type="transmembrane region" description="Helical" evidence="1">
    <location>
        <begin position="92"/>
        <end position="116"/>
    </location>
</feature>
<feature type="transmembrane region" description="Helical" evidence="1">
    <location>
        <begin position="197"/>
        <end position="217"/>
    </location>
</feature>